<feature type="transmembrane region" description="Helical" evidence="2">
    <location>
        <begin position="258"/>
        <end position="275"/>
    </location>
</feature>
<feature type="region of interest" description="Disordered" evidence="1">
    <location>
        <begin position="409"/>
        <end position="444"/>
    </location>
</feature>
<keyword evidence="2" id="KW-0472">Membrane</keyword>
<dbReference type="Proteomes" id="UP000579647">
    <property type="component" value="Unassembled WGS sequence"/>
</dbReference>
<dbReference type="InterPro" id="IPR052529">
    <property type="entry name" value="Bact_Transport_Assoc"/>
</dbReference>
<dbReference type="RefSeq" id="WP_184365346.1">
    <property type="nucleotide sequence ID" value="NZ_BAAAKM010000020.1"/>
</dbReference>
<organism evidence="4 5">
    <name type="scientific">Nocardiopsis metallicus</name>
    <dbReference type="NCBI Taxonomy" id="179819"/>
    <lineage>
        <taxon>Bacteria</taxon>
        <taxon>Bacillati</taxon>
        <taxon>Actinomycetota</taxon>
        <taxon>Actinomycetes</taxon>
        <taxon>Streptosporangiales</taxon>
        <taxon>Nocardiopsidaceae</taxon>
        <taxon>Nocardiopsis</taxon>
    </lineage>
</organism>
<dbReference type="EMBL" id="JACHDO010000001">
    <property type="protein sequence ID" value="MBB5491717.1"/>
    <property type="molecule type" value="Genomic_DNA"/>
</dbReference>
<feature type="transmembrane region" description="Helical" evidence="2">
    <location>
        <begin position="21"/>
        <end position="41"/>
    </location>
</feature>
<dbReference type="Pfam" id="PF04235">
    <property type="entry name" value="DUF418"/>
    <property type="match status" value="1"/>
</dbReference>
<dbReference type="InterPro" id="IPR007349">
    <property type="entry name" value="DUF418"/>
</dbReference>
<keyword evidence="2" id="KW-0812">Transmembrane</keyword>
<comment type="caution">
    <text evidence="4">The sequence shown here is derived from an EMBL/GenBank/DDBJ whole genome shotgun (WGS) entry which is preliminary data.</text>
</comment>
<feature type="compositionally biased region" description="Low complexity" evidence="1">
    <location>
        <begin position="409"/>
        <end position="429"/>
    </location>
</feature>
<feature type="domain" description="DUF418" evidence="3">
    <location>
        <begin position="238"/>
        <end position="406"/>
    </location>
</feature>
<dbReference type="AlphaFoldDB" id="A0A840WJ57"/>
<evidence type="ECO:0000313" key="4">
    <source>
        <dbReference type="EMBL" id="MBB5491717.1"/>
    </source>
</evidence>
<evidence type="ECO:0000256" key="1">
    <source>
        <dbReference type="SAM" id="MobiDB-lite"/>
    </source>
</evidence>
<sequence length="444" mass="46844">MSRTTAVLGPTGSAERALAPDLARGFMLLFIALANTVWYLWAAPSTGTTMHPEPEGALDSAAQFFTVMAVDMRSYPMFAFLFGYGMVQLARRQQAAGADVRSVNALLRRRNLWLLVFGFFHALLLWMGDILGAYGLAGLVLGWLFFRRKDVTLLVWGGVLTGLMALLAAVSLLALPFVSDAGAEAPTGFDMSQAAANIGDPSFLSAALLRVMTWPLVVVGQGLLGLAVPAAILLGFWAARRGFLEEPGRHLGALRRTAVVGISVGWLGGLPMALAQTGVWDLTAAQGQMLTMPHMLTGVFCGVGYVALIALVAHRLQERGRTRGPVVTALSATGKRSLSAYLAQSVLCAPILAAWGLGLAEHMSSWTMFLYAIAVWLVTVAAAYALERSGRRGPAEVLLRKLAYRKPSGAVGAAGAPESAGPPGTSGAAEQGVAEGAHQERTTP</sequence>
<evidence type="ECO:0000259" key="3">
    <source>
        <dbReference type="Pfam" id="PF04235"/>
    </source>
</evidence>
<feature type="transmembrane region" description="Helical" evidence="2">
    <location>
        <begin position="366"/>
        <end position="386"/>
    </location>
</feature>
<feature type="transmembrane region" description="Helical" evidence="2">
    <location>
        <begin position="130"/>
        <end position="146"/>
    </location>
</feature>
<evidence type="ECO:0000256" key="2">
    <source>
        <dbReference type="SAM" id="Phobius"/>
    </source>
</evidence>
<proteinExistence type="predicted"/>
<feature type="transmembrane region" description="Helical" evidence="2">
    <location>
        <begin position="340"/>
        <end position="360"/>
    </location>
</feature>
<accession>A0A840WJ57</accession>
<reference evidence="4 5" key="1">
    <citation type="submission" date="2020-08" db="EMBL/GenBank/DDBJ databases">
        <title>Sequencing the genomes of 1000 actinobacteria strains.</title>
        <authorList>
            <person name="Klenk H.-P."/>
        </authorList>
    </citation>
    <scope>NUCLEOTIDE SEQUENCE [LARGE SCALE GENOMIC DNA]</scope>
    <source>
        <strain evidence="4 5">DSM 44598</strain>
    </source>
</reference>
<dbReference type="PANTHER" id="PTHR30590:SF2">
    <property type="entry name" value="INNER MEMBRANE PROTEIN"/>
    <property type="match status" value="1"/>
</dbReference>
<dbReference type="PANTHER" id="PTHR30590">
    <property type="entry name" value="INNER MEMBRANE PROTEIN"/>
    <property type="match status" value="1"/>
</dbReference>
<gene>
    <name evidence="4" type="ORF">HNR07_002854</name>
</gene>
<keyword evidence="2" id="KW-1133">Transmembrane helix</keyword>
<feature type="transmembrane region" description="Helical" evidence="2">
    <location>
        <begin position="295"/>
        <end position="313"/>
    </location>
</feature>
<protein>
    <submittedName>
        <fullName evidence="4">Putative membrane protein YeiB</fullName>
    </submittedName>
</protein>
<feature type="transmembrane region" description="Helical" evidence="2">
    <location>
        <begin position="214"/>
        <end position="237"/>
    </location>
</feature>
<name>A0A840WJ57_9ACTN</name>
<feature type="transmembrane region" description="Helical" evidence="2">
    <location>
        <begin position="153"/>
        <end position="178"/>
    </location>
</feature>
<evidence type="ECO:0000313" key="5">
    <source>
        <dbReference type="Proteomes" id="UP000579647"/>
    </source>
</evidence>
<keyword evidence="5" id="KW-1185">Reference proteome</keyword>